<accession>A0A2S1LPU9</accession>
<evidence type="ECO:0000256" key="1">
    <source>
        <dbReference type="PROSITE-ProRule" id="PRU00339"/>
    </source>
</evidence>
<dbReference type="KEGG" id="fki:FK004_11120"/>
<dbReference type="EMBL" id="CP020919">
    <property type="protein sequence ID" value="AWG25728.1"/>
    <property type="molecule type" value="Genomic_DNA"/>
</dbReference>
<feature type="signal peptide" evidence="2">
    <location>
        <begin position="1"/>
        <end position="22"/>
    </location>
</feature>
<name>A0A2S1LPU9_9FLAO</name>
<dbReference type="Proteomes" id="UP000244677">
    <property type="component" value="Chromosome"/>
</dbReference>
<feature type="chain" id="PRO_5015653461" evidence="2">
    <location>
        <begin position="23"/>
        <end position="412"/>
    </location>
</feature>
<proteinExistence type="predicted"/>
<dbReference type="Gene3D" id="1.25.40.10">
    <property type="entry name" value="Tetratricopeptide repeat domain"/>
    <property type="match status" value="1"/>
</dbReference>
<dbReference type="InterPro" id="IPR011990">
    <property type="entry name" value="TPR-like_helical_dom_sf"/>
</dbReference>
<dbReference type="AlphaFoldDB" id="A0A2S1LPU9"/>
<organism evidence="3 4">
    <name type="scientific">Flavobacterium kingsejongi</name>
    <dbReference type="NCBI Taxonomy" id="1678728"/>
    <lineage>
        <taxon>Bacteria</taxon>
        <taxon>Pseudomonadati</taxon>
        <taxon>Bacteroidota</taxon>
        <taxon>Flavobacteriia</taxon>
        <taxon>Flavobacteriales</taxon>
        <taxon>Flavobacteriaceae</taxon>
        <taxon>Flavobacterium</taxon>
    </lineage>
</organism>
<evidence type="ECO:0000256" key="2">
    <source>
        <dbReference type="SAM" id="SignalP"/>
    </source>
</evidence>
<protein>
    <submittedName>
        <fullName evidence="3">Uncharacterized protein</fullName>
    </submittedName>
</protein>
<feature type="repeat" description="TPR" evidence="1">
    <location>
        <begin position="311"/>
        <end position="344"/>
    </location>
</feature>
<dbReference type="PROSITE" id="PS50005">
    <property type="entry name" value="TPR"/>
    <property type="match status" value="1"/>
</dbReference>
<reference evidence="3 4" key="1">
    <citation type="submission" date="2017-04" db="EMBL/GenBank/DDBJ databases">
        <title>Complete genome sequence of Flavobacterium kingsejong AJ004.</title>
        <authorList>
            <person name="Lee P.C."/>
        </authorList>
    </citation>
    <scope>NUCLEOTIDE SEQUENCE [LARGE SCALE GENOMIC DNA]</scope>
    <source>
        <strain evidence="3 4">AJ004</strain>
    </source>
</reference>
<keyword evidence="4" id="KW-1185">Reference proteome</keyword>
<sequence length="412" mass="46337">MNYNFTTSLLMFRTILTVFLCAATTFSFSQSVSGYWDKDRATTKEVKLGPGERISVKSEDFPVGTTELAFRITLLNENQQLANNLVSVLKVIPDPSGYSQGGAGALAILSSVSGTDNCTYAIFSDAKEAANYQKTAKTDKACLTQPKPLSKDAKVISLKNYKCLTANGQNLWFGFQSENKLLNEKIILEIVPWVDKKLSTGWSLENRKTILANVKSTANARLLKNSDNYSLCVLEKIKAKHSFQEYKNLMAAEKNNLIEKFGRLCLVETGDAKVIDNYYRTEAGELIKEEKYEEAIRMLNTNIVAASKTKVSDYNMLGYCYLFTRQYEKAIKQLLAAEQLDDSELTVKLNLAHAYLLSGNPAESREIHKKFRKQNIDAKISWAEQTKNDFEIFQKAGLPSDNFKKILKFIAD</sequence>
<gene>
    <name evidence="3" type="ORF">FK004_11120</name>
</gene>
<dbReference type="SUPFAM" id="SSF48452">
    <property type="entry name" value="TPR-like"/>
    <property type="match status" value="1"/>
</dbReference>
<dbReference type="RefSeq" id="WP_227871592.1">
    <property type="nucleotide sequence ID" value="NZ_CP020919.1"/>
</dbReference>
<evidence type="ECO:0000313" key="4">
    <source>
        <dbReference type="Proteomes" id="UP000244677"/>
    </source>
</evidence>
<keyword evidence="1" id="KW-0802">TPR repeat</keyword>
<dbReference type="InterPro" id="IPR019734">
    <property type="entry name" value="TPR_rpt"/>
</dbReference>
<keyword evidence="2" id="KW-0732">Signal</keyword>
<evidence type="ECO:0000313" key="3">
    <source>
        <dbReference type="EMBL" id="AWG25728.1"/>
    </source>
</evidence>